<dbReference type="EMBL" id="BDSA01000002">
    <property type="protein sequence ID" value="GBE60177.1"/>
    <property type="molecule type" value="Genomic_DNA"/>
</dbReference>
<dbReference type="RefSeq" id="XP_028866420.1">
    <property type="nucleotide sequence ID" value="XM_029010587.1"/>
</dbReference>
<dbReference type="AlphaFoldDB" id="A0A2H6KB09"/>
<dbReference type="GO" id="GO:0004620">
    <property type="term" value="F:phospholipase activity"/>
    <property type="evidence" value="ECO:0007669"/>
    <property type="project" value="TreeGrafter"/>
</dbReference>
<feature type="region of interest" description="Disordered" evidence="1">
    <location>
        <begin position="371"/>
        <end position="410"/>
    </location>
</feature>
<evidence type="ECO:0000313" key="3">
    <source>
        <dbReference type="EMBL" id="GBE60177.1"/>
    </source>
</evidence>
<dbReference type="GeneID" id="39873947"/>
<proteinExistence type="predicted"/>
<feature type="domain" description="DDHD" evidence="2">
    <location>
        <begin position="203"/>
        <end position="486"/>
    </location>
</feature>
<dbReference type="Pfam" id="PF02862">
    <property type="entry name" value="DDHD"/>
    <property type="match status" value="1"/>
</dbReference>
<evidence type="ECO:0000313" key="4">
    <source>
        <dbReference type="Proteomes" id="UP000236319"/>
    </source>
</evidence>
<dbReference type="InterPro" id="IPR058055">
    <property type="entry name" value="PA-PLA1"/>
</dbReference>
<dbReference type="PROSITE" id="PS51043">
    <property type="entry name" value="DDHD"/>
    <property type="match status" value="1"/>
</dbReference>
<dbReference type="Proteomes" id="UP000236319">
    <property type="component" value="Unassembled WGS sequence"/>
</dbReference>
<gene>
    <name evidence="3" type="ORF">BOVATA_016700</name>
</gene>
<dbReference type="PANTHER" id="PTHR23509">
    <property type="entry name" value="PA-PL1 PHOSPHOLIPASE FAMILY"/>
    <property type="match status" value="1"/>
</dbReference>
<dbReference type="InterPro" id="IPR004177">
    <property type="entry name" value="DDHD_dom"/>
</dbReference>
<reference evidence="3 4" key="1">
    <citation type="journal article" date="2017" name="BMC Genomics">
        <title>Whole-genome assembly of Babesia ovata and comparative genomics between closely related pathogens.</title>
        <authorList>
            <person name="Yamagishi J."/>
            <person name="Asada M."/>
            <person name="Hakimi H."/>
            <person name="Tanaka T.Q."/>
            <person name="Sugimoto C."/>
            <person name="Kawazu S."/>
        </authorList>
    </citation>
    <scope>NUCLEOTIDE SEQUENCE [LARGE SCALE GENOMIC DNA]</scope>
    <source>
        <strain evidence="3 4">Miyake</strain>
    </source>
</reference>
<dbReference type="InterPro" id="IPR029058">
    <property type="entry name" value="AB_hydrolase_fold"/>
</dbReference>
<dbReference type="OrthoDB" id="69269at2759"/>
<dbReference type="GO" id="GO:0005737">
    <property type="term" value="C:cytoplasm"/>
    <property type="evidence" value="ECO:0007669"/>
    <property type="project" value="TreeGrafter"/>
</dbReference>
<dbReference type="PANTHER" id="PTHR23509:SF10">
    <property type="entry name" value="LD21067P"/>
    <property type="match status" value="1"/>
</dbReference>
<dbReference type="SUPFAM" id="SSF53474">
    <property type="entry name" value="alpha/beta-Hydrolases"/>
    <property type="match status" value="1"/>
</dbReference>
<keyword evidence="4" id="KW-1185">Reference proteome</keyword>
<evidence type="ECO:0000256" key="1">
    <source>
        <dbReference type="SAM" id="MobiDB-lite"/>
    </source>
</evidence>
<sequence length="576" mass="65702">MSGRDSSKLSGNPDGKGSVVAEQELQYERLREKLHLSNHDNASDVDFIIFMLHGIGSNSNVLSADYRMIKYSLSSIKRHWFYQDKLRTHVHLLDWKRHISDAQSMLFDHTYITTAKETRRVITSHIMDIGFYLNPRYCDFLLENIVADLDGEISRLRHHPSGKFRNSKIAIVGYSLGSLILHEILCGNPGRASNLRPEDRPKLKNKVDYMFCVGSPLSCFMIFQSPQYMATGMCMPEGVESYNIFHPYDPVAYRWERLIYRDLKEVPEPEILPYWQNNGFKNWYGWERSVQQAKTMIVDNISDVASTIGRSIFGWWGSSKSNSVLVNNVATPDKSEFRVSFSMHVGPGSAALSSFKLKLKERMVPENADLATGMINPTSPPLSATPETRAEERTENTSDQDQWSDDAEGGDAVNGLFDEERLAAQSARALHDMNKQSGGHLPRRYDFQLQEDITEHLLSPLGIIQSHTNYWSSKDLMFFILKKLKKRHARVSITTYFKSIRLRAKWLADCAANDELKAKFLALSEEASARADRVAAEDNKARLEATATFSSTWSNFMKWSEDYCEDTEHICSDPID</sequence>
<name>A0A2H6KB09_9APIC</name>
<accession>A0A2H6KB09</accession>
<evidence type="ECO:0000259" key="2">
    <source>
        <dbReference type="PROSITE" id="PS51043"/>
    </source>
</evidence>
<dbReference type="GO" id="GO:0046872">
    <property type="term" value="F:metal ion binding"/>
    <property type="evidence" value="ECO:0007669"/>
    <property type="project" value="InterPro"/>
</dbReference>
<dbReference type="VEuPathDB" id="PiroplasmaDB:BOVATA_016700"/>
<dbReference type="SMART" id="SM01127">
    <property type="entry name" value="DDHD"/>
    <property type="match status" value="1"/>
</dbReference>
<organism evidence="3 4">
    <name type="scientific">Babesia ovata</name>
    <dbReference type="NCBI Taxonomy" id="189622"/>
    <lineage>
        <taxon>Eukaryota</taxon>
        <taxon>Sar</taxon>
        <taxon>Alveolata</taxon>
        <taxon>Apicomplexa</taxon>
        <taxon>Aconoidasida</taxon>
        <taxon>Piroplasmida</taxon>
        <taxon>Babesiidae</taxon>
        <taxon>Babesia</taxon>
    </lineage>
</organism>
<protein>
    <submittedName>
        <fullName evidence="3">DDHD domain-containing protein</fullName>
    </submittedName>
</protein>
<comment type="caution">
    <text evidence="3">The sequence shown here is derived from an EMBL/GenBank/DDBJ whole genome shotgun (WGS) entry which is preliminary data.</text>
</comment>